<feature type="compositionally biased region" description="Low complexity" evidence="1">
    <location>
        <begin position="569"/>
        <end position="647"/>
    </location>
</feature>
<feature type="domain" description="DUF4397" evidence="2">
    <location>
        <begin position="219"/>
        <end position="290"/>
    </location>
</feature>
<dbReference type="AlphaFoldDB" id="A0A1H0Y186"/>
<feature type="domain" description="DUF4397" evidence="2">
    <location>
        <begin position="50"/>
        <end position="109"/>
    </location>
</feature>
<reference evidence="3 6" key="3">
    <citation type="submission" date="2018-07" db="EMBL/GenBank/DDBJ databases">
        <title>Genome sequence of extremly halophilic archaeon Halopelagius longus strain BC12-B1.</title>
        <authorList>
            <person name="Zhang X."/>
        </authorList>
    </citation>
    <scope>NUCLEOTIDE SEQUENCE [LARGE SCALE GENOMIC DNA]</scope>
    <source>
        <strain evidence="3 6">BC12-B1</strain>
    </source>
</reference>
<reference evidence="4" key="2">
    <citation type="submission" date="2016-10" db="EMBL/GenBank/DDBJ databases">
        <authorList>
            <person name="de Groot N.N."/>
        </authorList>
    </citation>
    <scope>NUCLEOTIDE SEQUENCE [LARGE SCALE GENOMIC DNA]</scope>
    <source>
        <strain evidence="4">CGMCC 1.12397</strain>
    </source>
</reference>
<reference evidence="5" key="1">
    <citation type="submission" date="2016-10" db="EMBL/GenBank/DDBJ databases">
        <authorList>
            <person name="Varghese N."/>
            <person name="Submissions S."/>
        </authorList>
    </citation>
    <scope>NUCLEOTIDE SEQUENCE [LARGE SCALE GENOMIC DNA]</scope>
    <source>
        <strain evidence="5">CGMCC 1.12397</strain>
    </source>
</reference>
<feature type="compositionally biased region" description="Low complexity" evidence="1">
    <location>
        <begin position="108"/>
        <end position="211"/>
    </location>
</feature>
<evidence type="ECO:0000313" key="4">
    <source>
        <dbReference type="EMBL" id="SDQ08821.1"/>
    </source>
</evidence>
<dbReference type="InterPro" id="IPR006311">
    <property type="entry name" value="TAT_signal"/>
</dbReference>
<feature type="region of interest" description="Disordered" evidence="1">
    <location>
        <begin position="550"/>
        <end position="647"/>
    </location>
</feature>
<dbReference type="InterPro" id="IPR025510">
    <property type="entry name" value="DUF4397"/>
</dbReference>
<dbReference type="Proteomes" id="UP000199289">
    <property type="component" value="Unassembled WGS sequence"/>
</dbReference>
<feature type="compositionally biased region" description="Low complexity" evidence="1">
    <location>
        <begin position="484"/>
        <end position="530"/>
    </location>
</feature>
<dbReference type="EMBL" id="FNKQ01000001">
    <property type="protein sequence ID" value="SDQ08821.1"/>
    <property type="molecule type" value="Genomic_DNA"/>
</dbReference>
<proteinExistence type="predicted"/>
<evidence type="ECO:0000313" key="6">
    <source>
        <dbReference type="Proteomes" id="UP000255421"/>
    </source>
</evidence>
<accession>A0A1H0Y186</accession>
<dbReference type="EMBL" id="QQST01000001">
    <property type="protein sequence ID" value="RDI72215.1"/>
    <property type="molecule type" value="Genomic_DNA"/>
</dbReference>
<feature type="compositionally biased region" description="Low complexity" evidence="1">
    <location>
        <begin position="424"/>
        <end position="477"/>
    </location>
</feature>
<protein>
    <submittedName>
        <fullName evidence="3">DUF4397 domain-containing protein</fullName>
    </submittedName>
</protein>
<dbReference type="Proteomes" id="UP000255421">
    <property type="component" value="Unassembled WGS sequence"/>
</dbReference>
<evidence type="ECO:0000313" key="3">
    <source>
        <dbReference type="EMBL" id="RDI72215.1"/>
    </source>
</evidence>
<feature type="region of interest" description="Disordered" evidence="1">
    <location>
        <begin position="393"/>
        <end position="530"/>
    </location>
</feature>
<feature type="compositionally biased region" description="Low complexity" evidence="1">
    <location>
        <begin position="393"/>
        <end position="409"/>
    </location>
</feature>
<feature type="region of interest" description="Disordered" evidence="1">
    <location>
        <begin position="100"/>
        <end position="223"/>
    </location>
</feature>
<evidence type="ECO:0000256" key="1">
    <source>
        <dbReference type="SAM" id="MobiDB-lite"/>
    </source>
</evidence>
<keyword evidence="6" id="KW-1185">Reference proteome</keyword>
<evidence type="ECO:0000313" key="5">
    <source>
        <dbReference type="Proteomes" id="UP000199289"/>
    </source>
</evidence>
<name>A0A1H0Y186_9EURY</name>
<dbReference type="Pfam" id="PF14344">
    <property type="entry name" value="DUF4397"/>
    <property type="match status" value="2"/>
</dbReference>
<organism evidence="4 5">
    <name type="scientific">Halopelagius longus</name>
    <dbReference type="NCBI Taxonomy" id="1236180"/>
    <lineage>
        <taxon>Archaea</taxon>
        <taxon>Methanobacteriati</taxon>
        <taxon>Methanobacteriota</taxon>
        <taxon>Stenosarchaea group</taxon>
        <taxon>Halobacteria</taxon>
        <taxon>Halobacteriales</taxon>
        <taxon>Haloferacaceae</taxon>
    </lineage>
</organism>
<dbReference type="PROSITE" id="PS51318">
    <property type="entry name" value="TAT"/>
    <property type="match status" value="1"/>
</dbReference>
<evidence type="ECO:0000259" key="2">
    <source>
        <dbReference type="Pfam" id="PF14344"/>
    </source>
</evidence>
<sequence length="647" mass="63527">MSRTTRRSLLKTLGVGGTVFAFGAGAGYAQQSESGTESGSSPFPPSEDTALVRALHASPDAPAVDIYVDGQQVAQGVQFGNITGYLDLSPGEVQVQVYPSQDGGEGGNQTAAGAGATNETTTEGGIGATNETTTEGGAGMTNETTTEGGVGAANETTTEAGVGATNETTTEGGAGAMNETTTEGGVGAANETANETGAGAANETGAGAATETGGGAAQTPSSEPLIDESVTVEGGQSYTVAAAGRLQNIEALVFEDQPEGEQTEDEQDQNTDTALVRAVNVSPDAGVLKVRAGSYVVGGAIESEEASNYADIQTGTTQVEVLQTGDADPIASASYQFEAGERYNLFLVGMVNPETAAAEGGIGNQTGTDNQTTEAAAANETTEGGVGAANETATETGAGAVNETTTEAGVGNETATETGAGAVNETTTEGGIGATNETTTEGGAGMTNETTTEGGVGAANETTTEAGAGAMNETTTESGVGAANETTTEAGIGNETATETGAGVTNETTTEGGVGNETADTQTQGAGGQTQAAEFQIVGVQDSDGSILEEAEQQTPSADDLLPIDLSGGNDTAQNDTAANATAENDTATNATAENDTAANATAENETVTNATAENDTATNATAENETVTGTATNGTATEAGNTTTSS</sequence>
<gene>
    <name evidence="3" type="ORF">DWB78_11115</name>
    <name evidence="4" type="ORF">SAMN05216278_0331</name>
</gene>